<evidence type="ECO:0000313" key="2">
    <source>
        <dbReference type="EMBL" id="MPM10741.1"/>
    </source>
</evidence>
<dbReference type="PROSITE" id="PS00198">
    <property type="entry name" value="4FE4S_FER_1"/>
    <property type="match status" value="1"/>
</dbReference>
<dbReference type="InterPro" id="IPR017900">
    <property type="entry name" value="4Fe4S_Fe_S_CS"/>
</dbReference>
<sequence length="113" mass="13129">MKLCILHAEKECTNCGECEDRCELDPQKICDNCFRCLETDQKPFLEIPVSGVYFEDDFTPEPVLPAELELDEDEEPVLDSDDSWREEFHLGVSTLNGTTASRAKRRHIRRYFV</sequence>
<dbReference type="InterPro" id="IPR017896">
    <property type="entry name" value="4Fe4S_Fe-S-bd"/>
</dbReference>
<accession>A0A644X4G3</accession>
<feature type="domain" description="4Fe-4S ferredoxin-type" evidence="1">
    <location>
        <begin position="1"/>
        <end position="32"/>
    </location>
</feature>
<gene>
    <name evidence="2" type="ORF">SDC9_57075</name>
</gene>
<reference evidence="2" key="1">
    <citation type="submission" date="2019-08" db="EMBL/GenBank/DDBJ databases">
        <authorList>
            <person name="Kucharzyk K."/>
            <person name="Murdoch R.W."/>
            <person name="Higgins S."/>
            <person name="Loffler F."/>
        </authorList>
    </citation>
    <scope>NUCLEOTIDE SEQUENCE</scope>
</reference>
<comment type="caution">
    <text evidence="2">The sequence shown here is derived from an EMBL/GenBank/DDBJ whole genome shotgun (WGS) entry which is preliminary data.</text>
</comment>
<dbReference type="AlphaFoldDB" id="A0A644X4G3"/>
<evidence type="ECO:0000259" key="1">
    <source>
        <dbReference type="PROSITE" id="PS51379"/>
    </source>
</evidence>
<dbReference type="EMBL" id="VSSQ01001736">
    <property type="protein sequence ID" value="MPM10741.1"/>
    <property type="molecule type" value="Genomic_DNA"/>
</dbReference>
<organism evidence="2">
    <name type="scientific">bioreactor metagenome</name>
    <dbReference type="NCBI Taxonomy" id="1076179"/>
    <lineage>
        <taxon>unclassified sequences</taxon>
        <taxon>metagenomes</taxon>
        <taxon>ecological metagenomes</taxon>
    </lineage>
</organism>
<dbReference type="PROSITE" id="PS51379">
    <property type="entry name" value="4FE4S_FER_2"/>
    <property type="match status" value="1"/>
</dbReference>
<protein>
    <recommendedName>
        <fullName evidence="1">4Fe-4S ferredoxin-type domain-containing protein</fullName>
    </recommendedName>
</protein>
<name>A0A644X4G3_9ZZZZ</name>
<proteinExistence type="predicted"/>